<dbReference type="AlphaFoldDB" id="A0A438H538"/>
<dbReference type="InterPro" id="IPR013103">
    <property type="entry name" value="RVT_2"/>
</dbReference>
<feature type="domain" description="Reverse transcriptase Ty1/copia-type" evidence="1">
    <location>
        <begin position="2"/>
        <end position="103"/>
    </location>
</feature>
<protein>
    <submittedName>
        <fullName evidence="2">Retrovirus-related Pol polyprotein from transposon RE1</fullName>
    </submittedName>
</protein>
<dbReference type="PANTHER" id="PTHR11439:SF463">
    <property type="entry name" value="REVERSE TRANSCRIPTASE TY1_COPIA-TYPE DOMAIN-CONTAINING PROTEIN"/>
    <property type="match status" value="1"/>
</dbReference>
<organism evidence="2 3">
    <name type="scientific">Vitis vinifera</name>
    <name type="common">Grape</name>
    <dbReference type="NCBI Taxonomy" id="29760"/>
    <lineage>
        <taxon>Eukaryota</taxon>
        <taxon>Viridiplantae</taxon>
        <taxon>Streptophyta</taxon>
        <taxon>Embryophyta</taxon>
        <taxon>Tracheophyta</taxon>
        <taxon>Spermatophyta</taxon>
        <taxon>Magnoliopsida</taxon>
        <taxon>eudicotyledons</taxon>
        <taxon>Gunneridae</taxon>
        <taxon>Pentapetalae</taxon>
        <taxon>rosids</taxon>
        <taxon>Vitales</taxon>
        <taxon>Vitaceae</taxon>
        <taxon>Viteae</taxon>
        <taxon>Vitis</taxon>
    </lineage>
</organism>
<evidence type="ECO:0000313" key="2">
    <source>
        <dbReference type="EMBL" id="RVW79572.1"/>
    </source>
</evidence>
<proteinExistence type="predicted"/>
<accession>A0A438H538</accession>
<evidence type="ECO:0000313" key="3">
    <source>
        <dbReference type="Proteomes" id="UP000288805"/>
    </source>
</evidence>
<sequence>MELPPRFMEDSMRDKVCRLNKALYGLKQSLRAWFGRFAKVMKNMGYCQSKEDQTLFIRHSEKGRITILIVYVDDIAVTRDDLEEMEKLKTKLANEFEIKDLGRPIDTPIKLNHKLDGDKEDVPMDGERYQWLVGKLIYLSHTRPDKAYAVSVASLFMHNPKEIHIEAVFRILCYLKATPSKGIQFQRAEGIRVEAYTNADWAGSITDRRSTSGHCTFLGDNLEE</sequence>
<gene>
    <name evidence="2" type="primary">RE1_3420</name>
    <name evidence="2" type="ORF">CK203_051694</name>
</gene>
<dbReference type="Pfam" id="PF07727">
    <property type="entry name" value="RVT_2"/>
    <property type="match status" value="1"/>
</dbReference>
<dbReference type="EMBL" id="QGNW01000279">
    <property type="protein sequence ID" value="RVW79572.1"/>
    <property type="molecule type" value="Genomic_DNA"/>
</dbReference>
<dbReference type="InterPro" id="IPR043502">
    <property type="entry name" value="DNA/RNA_pol_sf"/>
</dbReference>
<dbReference type="PANTHER" id="PTHR11439">
    <property type="entry name" value="GAG-POL-RELATED RETROTRANSPOSON"/>
    <property type="match status" value="1"/>
</dbReference>
<reference evidence="2 3" key="1">
    <citation type="journal article" date="2018" name="PLoS Genet.">
        <title>Population sequencing reveals clonal diversity and ancestral inbreeding in the grapevine cultivar Chardonnay.</title>
        <authorList>
            <person name="Roach M.J."/>
            <person name="Johnson D.L."/>
            <person name="Bohlmann J."/>
            <person name="van Vuuren H.J."/>
            <person name="Jones S.J."/>
            <person name="Pretorius I.S."/>
            <person name="Schmidt S.A."/>
            <person name="Borneman A.R."/>
        </authorList>
    </citation>
    <scope>NUCLEOTIDE SEQUENCE [LARGE SCALE GENOMIC DNA]</scope>
    <source>
        <strain evidence="3">cv. Chardonnay</strain>
        <tissue evidence="2">Leaf</tissue>
    </source>
</reference>
<dbReference type="SUPFAM" id="SSF56672">
    <property type="entry name" value="DNA/RNA polymerases"/>
    <property type="match status" value="1"/>
</dbReference>
<name>A0A438H538_VITVI</name>
<evidence type="ECO:0000259" key="1">
    <source>
        <dbReference type="Pfam" id="PF07727"/>
    </source>
</evidence>
<comment type="caution">
    <text evidence="2">The sequence shown here is derived from an EMBL/GenBank/DDBJ whole genome shotgun (WGS) entry which is preliminary data.</text>
</comment>
<dbReference type="Proteomes" id="UP000288805">
    <property type="component" value="Unassembled WGS sequence"/>
</dbReference>